<comment type="caution">
    <text evidence="1">The sequence shown here is derived from an EMBL/GenBank/DDBJ whole genome shotgun (WGS) entry which is preliminary data.</text>
</comment>
<dbReference type="NCBIfam" id="NF004088">
    <property type="entry name" value="PRK05590.1"/>
    <property type="match status" value="1"/>
</dbReference>
<dbReference type="InterPro" id="IPR004027">
    <property type="entry name" value="SEC_C_motif"/>
</dbReference>
<dbReference type="Pfam" id="PF02810">
    <property type="entry name" value="SEC-C"/>
    <property type="match status" value="1"/>
</dbReference>
<dbReference type="Gene3D" id="3.10.450.50">
    <property type="match status" value="1"/>
</dbReference>
<gene>
    <name evidence="1" type="ORF">SDC9_171777</name>
</gene>
<dbReference type="SUPFAM" id="SSF103642">
    <property type="entry name" value="Sec-C motif"/>
    <property type="match status" value="1"/>
</dbReference>
<dbReference type="AlphaFoldDB" id="A0A645GF19"/>
<dbReference type="PANTHER" id="PTHR33747">
    <property type="entry name" value="UPF0225 PROTEIN SCO1677"/>
    <property type="match status" value="1"/>
</dbReference>
<name>A0A645GF19_9ZZZZ</name>
<reference evidence="1" key="1">
    <citation type="submission" date="2019-08" db="EMBL/GenBank/DDBJ databases">
        <authorList>
            <person name="Kucharzyk K."/>
            <person name="Murdoch R.W."/>
            <person name="Higgins S."/>
            <person name="Loffler F."/>
        </authorList>
    </citation>
    <scope>NUCLEOTIDE SEQUENCE</scope>
</reference>
<evidence type="ECO:0008006" key="2">
    <source>
        <dbReference type="Google" id="ProtNLM"/>
    </source>
</evidence>
<accession>A0A645GF19</accession>
<dbReference type="EMBL" id="VSSQ01073216">
    <property type="protein sequence ID" value="MPN24379.1"/>
    <property type="molecule type" value="Genomic_DNA"/>
</dbReference>
<sequence>MGLYESWMKKAFTQKGQSVDEVWNDYLPLEQKIYEYILEEKIQDMEYKISEIAEKFNMTDEQAVAFVDGINDVLPEPYDVNQLEADTIVKLHIEFDELYKKMVEYKAEHLYSLPQWNNIFTADEQNHLFKAQRNARTVVNEGPKVGRNDPCPCGSGKKFKKCCGANL</sequence>
<evidence type="ECO:0000313" key="1">
    <source>
        <dbReference type="EMBL" id="MPN24379.1"/>
    </source>
</evidence>
<protein>
    <recommendedName>
        <fullName evidence="2">Protein translocase subunit SecA</fullName>
    </recommendedName>
</protein>
<dbReference type="PANTHER" id="PTHR33747:SF1">
    <property type="entry name" value="ADENYLATE CYCLASE-ASSOCIATED CAP C-TERMINAL DOMAIN-CONTAINING PROTEIN"/>
    <property type="match status" value="1"/>
</dbReference>
<organism evidence="1">
    <name type="scientific">bioreactor metagenome</name>
    <dbReference type="NCBI Taxonomy" id="1076179"/>
    <lineage>
        <taxon>unclassified sequences</taxon>
        <taxon>metagenomes</taxon>
        <taxon>ecological metagenomes</taxon>
    </lineage>
</organism>
<proteinExistence type="predicted"/>